<dbReference type="Pfam" id="PF01467">
    <property type="entry name" value="CTP_transf_like"/>
    <property type="match status" value="1"/>
</dbReference>
<dbReference type="InterPro" id="IPR036390">
    <property type="entry name" value="WH_DNA-bd_sf"/>
</dbReference>
<dbReference type="InterPro" id="IPR036388">
    <property type="entry name" value="WH-like_DNA-bd_sf"/>
</dbReference>
<dbReference type="Gene3D" id="1.10.10.10">
    <property type="entry name" value="Winged helix-like DNA-binding domain superfamily/Winged helix DNA-binding domain"/>
    <property type="match status" value="1"/>
</dbReference>
<dbReference type="PANTHER" id="PTHR43736:SF4">
    <property type="entry name" value="SLR1690 PROTEIN"/>
    <property type="match status" value="1"/>
</dbReference>
<dbReference type="Pfam" id="PF21906">
    <property type="entry name" value="WHD_NrtR"/>
    <property type="match status" value="1"/>
</dbReference>
<dbReference type="Pfam" id="PF00293">
    <property type="entry name" value="NUDIX"/>
    <property type="match status" value="1"/>
</dbReference>
<dbReference type="PANTHER" id="PTHR43736">
    <property type="entry name" value="ADP-RIBOSE PYROPHOSPHATASE"/>
    <property type="match status" value="1"/>
</dbReference>
<dbReference type="Gene3D" id="3.90.79.10">
    <property type="entry name" value="Nucleoside Triphosphate Pyrophosphohydrolase"/>
    <property type="match status" value="1"/>
</dbReference>
<organism evidence="3 4">
    <name type="scientific">Agathobacter rectalis</name>
    <dbReference type="NCBI Taxonomy" id="39491"/>
    <lineage>
        <taxon>Bacteria</taxon>
        <taxon>Bacillati</taxon>
        <taxon>Bacillota</taxon>
        <taxon>Clostridia</taxon>
        <taxon>Lachnospirales</taxon>
        <taxon>Lachnospiraceae</taxon>
        <taxon>Agathobacter</taxon>
    </lineage>
</organism>
<gene>
    <name evidence="3" type="ORF">LD38_09620</name>
</gene>
<dbReference type="PROSITE" id="PS51462">
    <property type="entry name" value="NUDIX"/>
    <property type="match status" value="1"/>
</dbReference>
<dbReference type="NCBIfam" id="TIGR00125">
    <property type="entry name" value="cyt_tran_rel"/>
    <property type="match status" value="1"/>
</dbReference>
<comment type="caution">
    <text evidence="3">The sequence shown here is derived from an EMBL/GenBank/DDBJ whole genome shotgun (WGS) entry which is preliminary data.</text>
</comment>
<evidence type="ECO:0000259" key="2">
    <source>
        <dbReference type="PROSITE" id="PS51462"/>
    </source>
</evidence>
<sequence length="474" mass="55179">MNKVDVNGLTEREFLAEYKPGDYDRPSVTVDMMVLRMKEDLSCMQVLLIKRKAHPEIDKWALPGGFINIKESAYEAACRELKEETGLTDIYLEQLYTMSQPDRDPRMRIIDIAYIALLPYGYEQSAVAGDDAKDARWFDVKFADEKLEFANDLIKIEYSLKSEKFKNGVITVENFVPVSVSDEKLAFDHDQIILEGLMRIRNKAEYTGIMFNLVPREFTIPDLLKVFEVLSGKEVHPKVFREKIAGQLVSLDRSQRPIVGRKPAAVYRYVDLNMDERKLVKVQKKYKNGVMLTRAQPFHNGHLNMIKHAASECENLLVVIGSANKSYTKRNPFPIEYRKRLVENVLQEEDLSGADVKVMTLSDWRMEDAAQYVKEWGSFFYYNIANEIGEKSFTFYYNDDPKIAENWFTDDILKNVTIRNLGRSDIEISSTMIRDLLYKKDYDKVRDLVPRWMWKDLKQLGKILMDATNDDYMM</sequence>
<dbReference type="CDD" id="cd18873">
    <property type="entry name" value="NUDIX_NadM_like"/>
    <property type="match status" value="1"/>
</dbReference>
<protein>
    <submittedName>
        <fullName evidence="3">DNA mismatch repair protein MutT</fullName>
    </submittedName>
</protein>
<proteinExistence type="predicted"/>
<dbReference type="PROSITE" id="PS00893">
    <property type="entry name" value="NUDIX_BOX"/>
    <property type="match status" value="1"/>
</dbReference>
<keyword evidence="1" id="KW-0378">Hydrolase</keyword>
<dbReference type="InterPro" id="IPR000086">
    <property type="entry name" value="NUDIX_hydrolase_dom"/>
</dbReference>
<evidence type="ECO:0000256" key="1">
    <source>
        <dbReference type="ARBA" id="ARBA00022801"/>
    </source>
</evidence>
<feature type="domain" description="Nudix hydrolase" evidence="2">
    <location>
        <begin position="25"/>
        <end position="161"/>
    </location>
</feature>
<dbReference type="Gene3D" id="3.40.50.620">
    <property type="entry name" value="HUPs"/>
    <property type="match status" value="1"/>
</dbReference>
<dbReference type="RefSeq" id="WP_109258091.1">
    <property type="nucleotide sequence ID" value="NZ_JAQESI010000014.1"/>
</dbReference>
<dbReference type="AlphaFoldDB" id="A0A2U2EGH5"/>
<dbReference type="InterPro" id="IPR004821">
    <property type="entry name" value="Cyt_trans-like"/>
</dbReference>
<evidence type="ECO:0000313" key="4">
    <source>
        <dbReference type="Proteomes" id="UP000245905"/>
    </source>
</evidence>
<dbReference type="InterPro" id="IPR020084">
    <property type="entry name" value="NUDIX_hydrolase_CS"/>
</dbReference>
<dbReference type="Proteomes" id="UP000245905">
    <property type="component" value="Unassembled WGS sequence"/>
</dbReference>
<dbReference type="SUPFAM" id="SSF55811">
    <property type="entry name" value="Nudix"/>
    <property type="match status" value="1"/>
</dbReference>
<dbReference type="InterPro" id="IPR015797">
    <property type="entry name" value="NUDIX_hydrolase-like_dom_sf"/>
</dbReference>
<dbReference type="SUPFAM" id="SSF52374">
    <property type="entry name" value="Nucleotidylyl transferase"/>
    <property type="match status" value="1"/>
</dbReference>
<dbReference type="InterPro" id="IPR014729">
    <property type="entry name" value="Rossmann-like_a/b/a_fold"/>
</dbReference>
<name>A0A2U2EGH5_9FIRM</name>
<dbReference type="InterPro" id="IPR054105">
    <property type="entry name" value="WHD_NrtR"/>
</dbReference>
<evidence type="ECO:0000313" key="3">
    <source>
        <dbReference type="EMBL" id="PWE83419.1"/>
    </source>
</evidence>
<reference evidence="3 4" key="1">
    <citation type="submission" date="2014-09" db="EMBL/GenBank/DDBJ databases">
        <title>Butyrate-producing bacteria isolated from human gut.</title>
        <authorList>
            <person name="Zhang Q."/>
            <person name="Zhao L."/>
        </authorList>
    </citation>
    <scope>NUCLEOTIDE SEQUENCE [LARGE SCALE GENOMIC DNA]</scope>
    <source>
        <strain evidence="3 4">R22</strain>
    </source>
</reference>
<accession>A0A2U2EGH5</accession>
<dbReference type="SUPFAM" id="SSF46785">
    <property type="entry name" value="Winged helix' DNA-binding domain"/>
    <property type="match status" value="1"/>
</dbReference>
<dbReference type="GO" id="GO:0016787">
    <property type="term" value="F:hydrolase activity"/>
    <property type="evidence" value="ECO:0007669"/>
    <property type="project" value="UniProtKB-KW"/>
</dbReference>
<dbReference type="EMBL" id="JRFS01000017">
    <property type="protein sequence ID" value="PWE83419.1"/>
    <property type="molecule type" value="Genomic_DNA"/>
</dbReference>